<protein>
    <submittedName>
        <fullName evidence="1">Uncharacterized protein</fullName>
    </submittedName>
</protein>
<proteinExistence type="predicted"/>
<reference evidence="1 2" key="1">
    <citation type="journal article" date="2018" name="Sci. Rep.">
        <title>Comparative genomics provides insights into the lifestyle and reveals functional heterogeneity of dark septate endophytic fungi.</title>
        <authorList>
            <person name="Knapp D.G."/>
            <person name="Nemeth J.B."/>
            <person name="Barry K."/>
            <person name="Hainaut M."/>
            <person name="Henrissat B."/>
            <person name="Johnson J."/>
            <person name="Kuo A."/>
            <person name="Lim J.H.P."/>
            <person name="Lipzen A."/>
            <person name="Nolan M."/>
            <person name="Ohm R.A."/>
            <person name="Tamas L."/>
            <person name="Grigoriev I.V."/>
            <person name="Spatafora J.W."/>
            <person name="Nagy L.G."/>
            <person name="Kovacs G.M."/>
        </authorList>
    </citation>
    <scope>NUCLEOTIDE SEQUENCE [LARGE SCALE GENOMIC DNA]</scope>
    <source>
        <strain evidence="1 2">DSE2036</strain>
    </source>
</reference>
<evidence type="ECO:0000313" key="2">
    <source>
        <dbReference type="Proteomes" id="UP000244855"/>
    </source>
</evidence>
<dbReference type="EMBL" id="KZ805313">
    <property type="protein sequence ID" value="PVI05500.1"/>
    <property type="molecule type" value="Genomic_DNA"/>
</dbReference>
<evidence type="ECO:0000313" key="1">
    <source>
        <dbReference type="EMBL" id="PVI05500.1"/>
    </source>
</evidence>
<gene>
    <name evidence="1" type="ORF">DM02DRAFT_650514</name>
</gene>
<accession>A0A2V1E867</accession>
<organism evidence="1 2">
    <name type="scientific">Periconia macrospinosa</name>
    <dbReference type="NCBI Taxonomy" id="97972"/>
    <lineage>
        <taxon>Eukaryota</taxon>
        <taxon>Fungi</taxon>
        <taxon>Dikarya</taxon>
        <taxon>Ascomycota</taxon>
        <taxon>Pezizomycotina</taxon>
        <taxon>Dothideomycetes</taxon>
        <taxon>Pleosporomycetidae</taxon>
        <taxon>Pleosporales</taxon>
        <taxon>Massarineae</taxon>
        <taxon>Periconiaceae</taxon>
        <taxon>Periconia</taxon>
    </lineage>
</organism>
<keyword evidence="2" id="KW-1185">Reference proteome</keyword>
<dbReference type="Proteomes" id="UP000244855">
    <property type="component" value="Unassembled WGS sequence"/>
</dbReference>
<sequence length="192" mass="21412">MATLGRPWGSSSSLTCLTPHHHLITIPSSTSLLLESNLDSVCRDSKHAFELRFSICSTGIAVVCKYTNRAELSSSACTIFMAYLRPPGTQRFMCRQCYLQSRLVFTKRSEVEIVDDINITLPSLVVTAIRRRILVASRVTSAPLKLADILQAIGNQRGLEPCTQLINELHEKHNIDKCYTAGNNFRGMLKDL</sequence>
<dbReference type="AlphaFoldDB" id="A0A2V1E867"/>
<name>A0A2V1E867_9PLEO</name>